<protein>
    <recommendedName>
        <fullName evidence="7">Transcription factor domain-containing protein</fullName>
    </recommendedName>
</protein>
<dbReference type="AlphaFoldDB" id="A0AA39CN33"/>
<dbReference type="EMBL" id="JAPDRK010000003">
    <property type="protein sequence ID" value="KAJ9613883.1"/>
    <property type="molecule type" value="Genomic_DNA"/>
</dbReference>
<evidence type="ECO:0000256" key="1">
    <source>
        <dbReference type="ARBA" id="ARBA00023015"/>
    </source>
</evidence>
<dbReference type="InterPro" id="IPR051127">
    <property type="entry name" value="Fungal_SecMet_Regulators"/>
</dbReference>
<dbReference type="PANTHER" id="PTHR47424:SF3">
    <property type="entry name" value="REGULATORY PROTEIN GAL4"/>
    <property type="match status" value="1"/>
</dbReference>
<keyword evidence="2" id="KW-0238">DNA-binding</keyword>
<evidence type="ECO:0000313" key="6">
    <source>
        <dbReference type="Proteomes" id="UP001172673"/>
    </source>
</evidence>
<accession>A0AA39CN33</accession>
<evidence type="ECO:0000313" key="5">
    <source>
        <dbReference type="EMBL" id="KAJ9613883.1"/>
    </source>
</evidence>
<keyword evidence="1" id="KW-0805">Transcription regulation</keyword>
<keyword evidence="3" id="KW-0804">Transcription</keyword>
<reference evidence="5" key="1">
    <citation type="submission" date="2022-10" db="EMBL/GenBank/DDBJ databases">
        <title>Culturing micro-colonial fungi from biological soil crusts in the Mojave desert and describing Neophaeococcomyces mojavensis, and introducing the new genera and species Taxawa tesnikishii.</title>
        <authorList>
            <person name="Kurbessoian T."/>
            <person name="Stajich J.E."/>
        </authorList>
    </citation>
    <scope>NUCLEOTIDE SEQUENCE</scope>
    <source>
        <strain evidence="5">TK_41</strain>
    </source>
</reference>
<keyword evidence="6" id="KW-1185">Reference proteome</keyword>
<organism evidence="5 6">
    <name type="scientific">Cladophialophora chaetospira</name>
    <dbReference type="NCBI Taxonomy" id="386627"/>
    <lineage>
        <taxon>Eukaryota</taxon>
        <taxon>Fungi</taxon>
        <taxon>Dikarya</taxon>
        <taxon>Ascomycota</taxon>
        <taxon>Pezizomycotina</taxon>
        <taxon>Eurotiomycetes</taxon>
        <taxon>Chaetothyriomycetidae</taxon>
        <taxon>Chaetothyriales</taxon>
        <taxon>Herpotrichiellaceae</taxon>
        <taxon>Cladophialophora</taxon>
    </lineage>
</organism>
<keyword evidence="4" id="KW-0539">Nucleus</keyword>
<evidence type="ECO:0000256" key="4">
    <source>
        <dbReference type="ARBA" id="ARBA00023242"/>
    </source>
</evidence>
<dbReference type="PANTHER" id="PTHR47424">
    <property type="entry name" value="REGULATORY PROTEIN GAL4"/>
    <property type="match status" value="1"/>
</dbReference>
<sequence length="606" mass="67094">MFPKLVFSVVSANSSARVNVHVNVAVSGDYPVNSHKRWSISELKRTESASISTSVEHRLSRLEAKIDALVSPQREPSVRSDEAAESPFEAAEDFQGDTTFEAPLSALNANLESVKAQLGLGDWTADPITSPSTRSDLPDAQITGPFSPWSASTRGVRVGAQFLPFPSPADYQKYIDFFFDDINPCHSCVNEADFRHKNRNLARGAFARNDDICFLALNYIIFACADILRNVDPIPSSRSALCPGWNWFLASDALLRKRKLSGKASLCLIQFLIYEAFYLVHADRSSAAYSAIGIAYSDIHVEKPEWIYDKMLSPSNPFPPPDPEKSAIMYLICMISFGNLAGVVWDTVFSASVDGPSPEAIAILDARIKYWTDNTLPTIPLLPRHTSPTRRHLRQQLLVKTRISHLRLLLHRREMVSLNYSTSTGLTCGALATNIIEQLKAHRDEISEPSSFRFHLATTLGGAILVLATLLCRDLTEVNLMSHHAEYAESFHAAANMLEDLSRVLRAARRIADDLESILTSVKSILLRSSVLPQSDTADFTPSAFNNIFDYTNPGFTPQDQFPENNAANVTADGGIASFNYDIFASLDTWDSYFQSTSNESGVPWI</sequence>
<evidence type="ECO:0008006" key="7">
    <source>
        <dbReference type="Google" id="ProtNLM"/>
    </source>
</evidence>
<dbReference type="Proteomes" id="UP001172673">
    <property type="component" value="Unassembled WGS sequence"/>
</dbReference>
<proteinExistence type="predicted"/>
<evidence type="ECO:0000256" key="3">
    <source>
        <dbReference type="ARBA" id="ARBA00023163"/>
    </source>
</evidence>
<name>A0AA39CN33_9EURO</name>
<dbReference type="GO" id="GO:0003677">
    <property type="term" value="F:DNA binding"/>
    <property type="evidence" value="ECO:0007669"/>
    <property type="project" value="UniProtKB-KW"/>
</dbReference>
<comment type="caution">
    <text evidence="5">The sequence shown here is derived from an EMBL/GenBank/DDBJ whole genome shotgun (WGS) entry which is preliminary data.</text>
</comment>
<evidence type="ECO:0000256" key="2">
    <source>
        <dbReference type="ARBA" id="ARBA00023125"/>
    </source>
</evidence>
<gene>
    <name evidence="5" type="ORF">H2200_002019</name>
</gene>
<dbReference type="CDD" id="cd12148">
    <property type="entry name" value="fungal_TF_MHR"/>
    <property type="match status" value="1"/>
</dbReference>